<keyword evidence="2" id="KW-1185">Reference proteome</keyword>
<name>A0AAN7Z2T6_9PEZI</name>
<dbReference type="AlphaFoldDB" id="A0AAN7Z2T6"/>
<gene>
    <name evidence="1" type="ORF">RRF57_002812</name>
</gene>
<dbReference type="Proteomes" id="UP001305414">
    <property type="component" value="Unassembled WGS sequence"/>
</dbReference>
<protein>
    <submittedName>
        <fullName evidence="1">Uncharacterized protein</fullName>
    </submittedName>
</protein>
<accession>A0AAN7Z2T6</accession>
<organism evidence="1 2">
    <name type="scientific">Xylaria bambusicola</name>
    <dbReference type="NCBI Taxonomy" id="326684"/>
    <lineage>
        <taxon>Eukaryota</taxon>
        <taxon>Fungi</taxon>
        <taxon>Dikarya</taxon>
        <taxon>Ascomycota</taxon>
        <taxon>Pezizomycotina</taxon>
        <taxon>Sordariomycetes</taxon>
        <taxon>Xylariomycetidae</taxon>
        <taxon>Xylariales</taxon>
        <taxon>Xylariaceae</taxon>
        <taxon>Xylaria</taxon>
    </lineage>
</organism>
<evidence type="ECO:0000313" key="1">
    <source>
        <dbReference type="EMBL" id="KAK5627097.1"/>
    </source>
</evidence>
<proteinExistence type="predicted"/>
<dbReference type="EMBL" id="JAWHQM010000005">
    <property type="protein sequence ID" value="KAK5627097.1"/>
    <property type="molecule type" value="Genomic_DNA"/>
</dbReference>
<evidence type="ECO:0000313" key="2">
    <source>
        <dbReference type="Proteomes" id="UP001305414"/>
    </source>
</evidence>
<reference evidence="1 2" key="1">
    <citation type="submission" date="2023-10" db="EMBL/GenBank/DDBJ databases">
        <title>Draft genome sequence of Xylaria bambusicola isolate GMP-LS, the root and basal stem rot pathogen of sugarcane in Indonesia.</title>
        <authorList>
            <person name="Selvaraj P."/>
            <person name="Muralishankar V."/>
            <person name="Muruganantham S."/>
            <person name="Sp S."/>
            <person name="Haryani S."/>
            <person name="Lau K.J.X."/>
            <person name="Naqvi N.I."/>
        </authorList>
    </citation>
    <scope>NUCLEOTIDE SEQUENCE [LARGE SCALE GENOMIC DNA]</scope>
    <source>
        <strain evidence="1">GMP-LS</strain>
    </source>
</reference>
<comment type="caution">
    <text evidence="1">The sequence shown here is derived from an EMBL/GenBank/DDBJ whole genome shotgun (WGS) entry which is preliminary data.</text>
</comment>
<sequence length="75" mass="8571">MASAMVNGDPDLHGETRLKAYNYPLCYWHGCSAGRPVQKRPGRLFDILDSVTRRITKGLWSDSQIDLQYYPALQQ</sequence>